<evidence type="ECO:0000313" key="2">
    <source>
        <dbReference type="Proteomes" id="UP001054252"/>
    </source>
</evidence>
<proteinExistence type="predicted"/>
<dbReference type="AlphaFoldDB" id="A0AAV5KTA1"/>
<protein>
    <submittedName>
        <fullName evidence="1">Uncharacterized protein</fullName>
    </submittedName>
</protein>
<dbReference type="Proteomes" id="UP001054252">
    <property type="component" value="Unassembled WGS sequence"/>
</dbReference>
<keyword evidence="2" id="KW-1185">Reference proteome</keyword>
<accession>A0AAV5KTA1</accession>
<dbReference type="EMBL" id="BPVZ01000076">
    <property type="protein sequence ID" value="GKV27725.1"/>
    <property type="molecule type" value="Genomic_DNA"/>
</dbReference>
<organism evidence="1 2">
    <name type="scientific">Rubroshorea leprosula</name>
    <dbReference type="NCBI Taxonomy" id="152421"/>
    <lineage>
        <taxon>Eukaryota</taxon>
        <taxon>Viridiplantae</taxon>
        <taxon>Streptophyta</taxon>
        <taxon>Embryophyta</taxon>
        <taxon>Tracheophyta</taxon>
        <taxon>Spermatophyta</taxon>
        <taxon>Magnoliopsida</taxon>
        <taxon>eudicotyledons</taxon>
        <taxon>Gunneridae</taxon>
        <taxon>Pentapetalae</taxon>
        <taxon>rosids</taxon>
        <taxon>malvids</taxon>
        <taxon>Malvales</taxon>
        <taxon>Dipterocarpaceae</taxon>
        <taxon>Rubroshorea</taxon>
    </lineage>
</organism>
<sequence length="54" mass="5921">MIVVVILEKNPVRLVTVSPISEVEVTVHEVLFTGNCSRALFTHGGSTINRDLND</sequence>
<evidence type="ECO:0000313" key="1">
    <source>
        <dbReference type="EMBL" id="GKV27725.1"/>
    </source>
</evidence>
<reference evidence="1 2" key="1">
    <citation type="journal article" date="2021" name="Commun. Biol.">
        <title>The genome of Shorea leprosula (Dipterocarpaceae) highlights the ecological relevance of drought in aseasonal tropical rainforests.</title>
        <authorList>
            <person name="Ng K.K.S."/>
            <person name="Kobayashi M.J."/>
            <person name="Fawcett J.A."/>
            <person name="Hatakeyama M."/>
            <person name="Paape T."/>
            <person name="Ng C.H."/>
            <person name="Ang C.C."/>
            <person name="Tnah L.H."/>
            <person name="Lee C.T."/>
            <person name="Nishiyama T."/>
            <person name="Sese J."/>
            <person name="O'Brien M.J."/>
            <person name="Copetti D."/>
            <person name="Mohd Noor M.I."/>
            <person name="Ong R.C."/>
            <person name="Putra M."/>
            <person name="Sireger I.Z."/>
            <person name="Indrioko S."/>
            <person name="Kosugi Y."/>
            <person name="Izuno A."/>
            <person name="Isagi Y."/>
            <person name="Lee S.L."/>
            <person name="Shimizu K.K."/>
        </authorList>
    </citation>
    <scope>NUCLEOTIDE SEQUENCE [LARGE SCALE GENOMIC DNA]</scope>
    <source>
        <strain evidence="1">214</strain>
    </source>
</reference>
<gene>
    <name evidence="1" type="ORF">SLEP1_g36861</name>
</gene>
<comment type="caution">
    <text evidence="1">The sequence shown here is derived from an EMBL/GenBank/DDBJ whole genome shotgun (WGS) entry which is preliminary data.</text>
</comment>
<name>A0AAV5KTA1_9ROSI</name>